<protein>
    <submittedName>
        <fullName evidence="2">Uncharacterized protein</fullName>
    </submittedName>
</protein>
<evidence type="ECO:0000313" key="3">
    <source>
        <dbReference type="Proteomes" id="UP000286246"/>
    </source>
</evidence>
<dbReference type="AlphaFoldDB" id="A0A420BF03"/>
<feature type="transmembrane region" description="Helical" evidence="1">
    <location>
        <begin position="95"/>
        <end position="114"/>
    </location>
</feature>
<proteinExistence type="predicted"/>
<feature type="transmembrane region" description="Helical" evidence="1">
    <location>
        <begin position="12"/>
        <end position="31"/>
    </location>
</feature>
<accession>A0A420BF03</accession>
<evidence type="ECO:0000256" key="1">
    <source>
        <dbReference type="SAM" id="Phobius"/>
    </source>
</evidence>
<feature type="transmembrane region" description="Helical" evidence="1">
    <location>
        <begin position="398"/>
        <end position="421"/>
    </location>
</feature>
<feature type="transmembrane region" description="Helical" evidence="1">
    <location>
        <begin position="362"/>
        <end position="386"/>
    </location>
</feature>
<comment type="caution">
    <text evidence="2">The sequence shown here is derived from an EMBL/GenBank/DDBJ whole genome shotgun (WGS) entry which is preliminary data.</text>
</comment>
<dbReference type="OrthoDB" id="660780at2"/>
<feature type="transmembrane region" description="Helical" evidence="1">
    <location>
        <begin position="328"/>
        <end position="347"/>
    </location>
</feature>
<dbReference type="Proteomes" id="UP000286246">
    <property type="component" value="Unassembled WGS sequence"/>
</dbReference>
<feature type="transmembrane region" description="Helical" evidence="1">
    <location>
        <begin position="126"/>
        <end position="145"/>
    </location>
</feature>
<dbReference type="EMBL" id="RAPY01000001">
    <property type="protein sequence ID" value="RKE55280.1"/>
    <property type="molecule type" value="Genomic_DNA"/>
</dbReference>
<evidence type="ECO:0000313" key="2">
    <source>
        <dbReference type="EMBL" id="RKE55280.1"/>
    </source>
</evidence>
<keyword evidence="1" id="KW-0812">Transmembrane</keyword>
<keyword evidence="1" id="KW-0472">Membrane</keyword>
<feature type="transmembrane region" description="Helical" evidence="1">
    <location>
        <begin position="51"/>
        <end position="74"/>
    </location>
</feature>
<dbReference type="RefSeq" id="WP_120257080.1">
    <property type="nucleotide sequence ID" value="NZ_RAPY01000001.1"/>
</dbReference>
<gene>
    <name evidence="2" type="ORF">DFQ12_0111</name>
</gene>
<name>A0A420BF03_SPHD1</name>
<keyword evidence="3" id="KW-1185">Reference proteome</keyword>
<organism evidence="2 3">
    <name type="scientific">Sphingobacterium detergens</name>
    <dbReference type="NCBI Taxonomy" id="1145106"/>
    <lineage>
        <taxon>Bacteria</taxon>
        <taxon>Pseudomonadati</taxon>
        <taxon>Bacteroidota</taxon>
        <taxon>Sphingobacteriia</taxon>
        <taxon>Sphingobacteriales</taxon>
        <taxon>Sphingobacteriaceae</taxon>
        <taxon>Sphingobacterium</taxon>
    </lineage>
</organism>
<reference evidence="2 3" key="1">
    <citation type="submission" date="2018-09" db="EMBL/GenBank/DDBJ databases">
        <title>Genomic Encyclopedia of Type Strains, Phase III (KMG-III): the genomes of soil and plant-associated and newly described type strains.</title>
        <authorList>
            <person name="Whitman W."/>
        </authorList>
    </citation>
    <scope>NUCLEOTIDE SEQUENCE [LARGE SCALE GENOMIC DNA]</scope>
    <source>
        <strain evidence="2 3">CECT 7938</strain>
    </source>
</reference>
<sequence length="452" mass="52258">MYERLKHLVSPLFIFFLVLLIINDFFLKAVFHNTFTGKLSDFSGLFIFPIFWSAIFPKQKLTVFISTAVLFVFWKSEYSSVIIQFMKPYFGIGRTVDLSDLIALPMILLAWFYTKRRAQQSVNPVLMTRLSTYFSAAVAIFSFCATSQQRYIQSFDQPQYVLLKDPTIQHLNFDDELEFHKSDSLLVVKINYLSTSRPERNDDYNKNQSIKTLDLAILHRLADSASLVSPGKITLLTVNTEEGSDSLRFNGGRLDGRFIRTKGGKTIIEGFYKMGLEDSTWIIRDTISADKVIKTFVNGETINIKHYNHDKLQSSSNINTRADTIFNIYLQLVILVLCLAGICYLLYRNYRRAIPDHFKLKLLWRLLLCFISPLLVWLFYVGIMLLLMNYSQDIFETLATIIFIFITVCPLMFVIVFLIKIRRPIDILWYSLLFALAASIWATYLTLGALSQ</sequence>
<keyword evidence="1" id="KW-1133">Transmembrane helix</keyword>
<feature type="transmembrane region" description="Helical" evidence="1">
    <location>
        <begin position="427"/>
        <end position="450"/>
    </location>
</feature>